<feature type="modified residue" description="N6-(pyridoxal phosphate)lysine" evidence="6">
    <location>
        <position position="208"/>
    </location>
</feature>
<dbReference type="Pfam" id="PF00282">
    <property type="entry name" value="Pyridoxal_deC"/>
    <property type="match status" value="1"/>
</dbReference>
<comment type="cofactor">
    <cofactor evidence="1 6 7">
        <name>pyridoxal 5'-phosphate</name>
        <dbReference type="ChEBI" id="CHEBI:597326"/>
    </cofactor>
</comment>
<dbReference type="GO" id="GO:0005737">
    <property type="term" value="C:cytoplasm"/>
    <property type="evidence" value="ECO:0007669"/>
    <property type="project" value="TreeGrafter"/>
</dbReference>
<dbReference type="Proteomes" id="UP000663843">
    <property type="component" value="Unassembled WGS sequence"/>
</dbReference>
<evidence type="ECO:0000313" key="9">
    <source>
        <dbReference type="Proteomes" id="UP000663843"/>
    </source>
</evidence>
<dbReference type="InterPro" id="IPR010977">
    <property type="entry name" value="Aromatic_deC"/>
</dbReference>
<protein>
    <recommendedName>
        <fullName evidence="10">Aromatic-L-amino-acid decarboxylase</fullName>
    </recommendedName>
</protein>
<dbReference type="InterPro" id="IPR021115">
    <property type="entry name" value="Pyridoxal-P_BS"/>
</dbReference>
<dbReference type="PANTHER" id="PTHR11999">
    <property type="entry name" value="GROUP II PYRIDOXAL-5-PHOSPHATE DECARBOXYLASE"/>
    <property type="match status" value="1"/>
</dbReference>
<comment type="caution">
    <text evidence="8">The sequence shown here is derived from an EMBL/GenBank/DDBJ whole genome shotgun (WGS) entry which is preliminary data.</text>
</comment>
<dbReference type="InterPro" id="IPR015422">
    <property type="entry name" value="PyrdxlP-dep_Trfase_small"/>
</dbReference>
<dbReference type="PANTHER" id="PTHR11999:SF70">
    <property type="entry name" value="MIP05841P"/>
    <property type="match status" value="1"/>
</dbReference>
<evidence type="ECO:0008006" key="10">
    <source>
        <dbReference type="Google" id="ProtNLM"/>
    </source>
</evidence>
<accession>A0A8H3GZB8</accession>
<keyword evidence="5 7" id="KW-0456">Lyase</keyword>
<dbReference type="InterPro" id="IPR002129">
    <property type="entry name" value="PyrdxlP-dep_de-COase"/>
</dbReference>
<reference evidence="8" key="1">
    <citation type="submission" date="2021-01" db="EMBL/GenBank/DDBJ databases">
        <authorList>
            <person name="Kaushik A."/>
        </authorList>
    </citation>
    <scope>NUCLEOTIDE SEQUENCE</scope>
    <source>
        <strain evidence="8">AG2-2IIIB</strain>
    </source>
</reference>
<dbReference type="GO" id="GO:0030170">
    <property type="term" value="F:pyridoxal phosphate binding"/>
    <property type="evidence" value="ECO:0007669"/>
    <property type="project" value="InterPro"/>
</dbReference>
<evidence type="ECO:0000256" key="6">
    <source>
        <dbReference type="PIRSR" id="PIRSR602129-50"/>
    </source>
</evidence>
<dbReference type="PROSITE" id="PS00392">
    <property type="entry name" value="DDC_GAD_HDC_YDC"/>
    <property type="match status" value="1"/>
</dbReference>
<evidence type="ECO:0000256" key="5">
    <source>
        <dbReference type="ARBA" id="ARBA00023239"/>
    </source>
</evidence>
<name>A0A8H3GZB8_9AGAM</name>
<evidence type="ECO:0000256" key="1">
    <source>
        <dbReference type="ARBA" id="ARBA00001933"/>
    </source>
</evidence>
<organism evidence="8 9">
    <name type="scientific">Rhizoctonia solani</name>
    <dbReference type="NCBI Taxonomy" id="456999"/>
    <lineage>
        <taxon>Eukaryota</taxon>
        <taxon>Fungi</taxon>
        <taxon>Dikarya</taxon>
        <taxon>Basidiomycota</taxon>
        <taxon>Agaricomycotina</taxon>
        <taxon>Agaricomycetes</taxon>
        <taxon>Cantharellales</taxon>
        <taxon>Ceratobasidiaceae</taxon>
        <taxon>Rhizoctonia</taxon>
    </lineage>
</organism>
<evidence type="ECO:0000256" key="3">
    <source>
        <dbReference type="ARBA" id="ARBA00022793"/>
    </source>
</evidence>
<dbReference type="Gene3D" id="3.40.640.10">
    <property type="entry name" value="Type I PLP-dependent aspartate aminotransferase-like (Major domain)"/>
    <property type="match status" value="1"/>
</dbReference>
<keyword evidence="3" id="KW-0210">Decarboxylase</keyword>
<dbReference type="EMBL" id="CAJMWT010003955">
    <property type="protein sequence ID" value="CAE6481631.1"/>
    <property type="molecule type" value="Genomic_DNA"/>
</dbReference>
<dbReference type="PRINTS" id="PR00800">
    <property type="entry name" value="YHDCRBOXLASE"/>
</dbReference>
<comment type="similarity">
    <text evidence="2 7">Belongs to the group II decarboxylase family.</text>
</comment>
<dbReference type="InterPro" id="IPR015421">
    <property type="entry name" value="PyrdxlP-dep_Trfase_major"/>
</dbReference>
<evidence type="ECO:0000256" key="2">
    <source>
        <dbReference type="ARBA" id="ARBA00009533"/>
    </source>
</evidence>
<dbReference type="InterPro" id="IPR015424">
    <property type="entry name" value="PyrdxlP-dep_Trfase"/>
</dbReference>
<dbReference type="GO" id="GO:0016831">
    <property type="term" value="F:carboxy-lyase activity"/>
    <property type="evidence" value="ECO:0007669"/>
    <property type="project" value="UniProtKB-KW"/>
</dbReference>
<keyword evidence="4 6" id="KW-0663">Pyridoxal phosphate</keyword>
<dbReference type="GO" id="GO:0019752">
    <property type="term" value="P:carboxylic acid metabolic process"/>
    <property type="evidence" value="ECO:0007669"/>
    <property type="project" value="InterPro"/>
</dbReference>
<dbReference type="GO" id="GO:0006520">
    <property type="term" value="P:amino acid metabolic process"/>
    <property type="evidence" value="ECO:0007669"/>
    <property type="project" value="InterPro"/>
</dbReference>
<gene>
    <name evidence="8" type="ORF">RDB_LOCUS119092</name>
</gene>
<dbReference type="Gene3D" id="3.90.1150.10">
    <property type="entry name" value="Aspartate Aminotransferase, domain 1"/>
    <property type="match status" value="1"/>
</dbReference>
<proteinExistence type="inferred from homology"/>
<sequence length="432" mass="47679">MLAGSVTNPGFNWACSPACTELEMLVMDWAAKLFGLDPTFYVESKSGGGVLLTTASDSALTAIVAARSRYTKSHPSVPLDKLVIYGTSQTHSLGAKAALILGLQFRAIEVYAKDDYALRGESLVQALDQDKKDGRHPFVVIATVGTTSSGAIDNIEEVGKALINYPDIWLHIDAAWAGVALACPEFREMSHLGAINEYAHSLCTNFHKWGLVNFDCSTLWVRERTLLTDALDVTPEFLRTKQADAGAVIDYRNWHLALGRRFRSLKVWFVLRSFGVEGFQAHIRKGVELAKVFEALVEDSSLFEMVTPRSFGLVVFRLCVPTEFPTPSTTTPTEVSDLSQEKELVAGASPDTTTTETRLRQQISSKANALNRAFYARISARKSILLTQTDLTGTFCIRMAVGTMKTEEKHIREAFGLLVEEAQATLQEWKDE</sequence>
<dbReference type="SUPFAM" id="SSF53383">
    <property type="entry name" value="PLP-dependent transferases"/>
    <property type="match status" value="1"/>
</dbReference>
<evidence type="ECO:0000256" key="7">
    <source>
        <dbReference type="RuleBase" id="RU000382"/>
    </source>
</evidence>
<evidence type="ECO:0000313" key="8">
    <source>
        <dbReference type="EMBL" id="CAE6481631.1"/>
    </source>
</evidence>
<evidence type="ECO:0000256" key="4">
    <source>
        <dbReference type="ARBA" id="ARBA00022898"/>
    </source>
</evidence>
<dbReference type="AlphaFoldDB" id="A0A8H3GZB8"/>